<dbReference type="SUPFAM" id="SSF53756">
    <property type="entry name" value="UDP-Glycosyltransferase/glycogen phosphorylase"/>
    <property type="match status" value="1"/>
</dbReference>
<feature type="binding site" evidence="10">
    <location>
        <position position="164"/>
    </location>
    <ligand>
        <name>UDP-N-acetyl-alpha-D-glucosamine</name>
        <dbReference type="ChEBI" id="CHEBI:57705"/>
    </ligand>
</feature>
<feature type="domain" description="Glycosyl transferase family 28 C-terminal" evidence="12">
    <location>
        <begin position="187"/>
        <end position="338"/>
    </location>
</feature>
<keyword evidence="7 10" id="KW-0472">Membrane</keyword>
<comment type="subcellular location">
    <subcellularLocation>
        <location evidence="10">Cell membrane</location>
        <topology evidence="10">Peripheral membrane protein</topology>
        <orientation evidence="10">Cytoplasmic side</orientation>
    </subcellularLocation>
</comment>
<proteinExistence type="inferred from homology"/>
<name>A0A5R9EYF3_9BACL</name>
<dbReference type="Pfam" id="PF03033">
    <property type="entry name" value="Glyco_transf_28"/>
    <property type="match status" value="1"/>
</dbReference>
<dbReference type="Proteomes" id="UP000308230">
    <property type="component" value="Unassembled WGS sequence"/>
</dbReference>
<evidence type="ECO:0000313" key="13">
    <source>
        <dbReference type="EMBL" id="TLS36332.1"/>
    </source>
</evidence>
<evidence type="ECO:0000256" key="5">
    <source>
        <dbReference type="ARBA" id="ARBA00022960"/>
    </source>
</evidence>
<dbReference type="GO" id="GO:0051301">
    <property type="term" value="P:cell division"/>
    <property type="evidence" value="ECO:0007669"/>
    <property type="project" value="UniProtKB-KW"/>
</dbReference>
<comment type="catalytic activity">
    <reaction evidence="10">
        <text>di-trans,octa-cis-undecaprenyl diphospho-N-acetyl-alpha-D-muramoyl-L-alanyl-D-glutamyl-meso-2,6-diaminopimeloyl-D-alanyl-D-alanine + UDP-N-acetyl-alpha-D-glucosamine = di-trans,octa-cis-undecaprenyl diphospho-[N-acetyl-alpha-D-glucosaminyl-(1-&gt;4)]-N-acetyl-alpha-D-muramoyl-L-alanyl-D-glutamyl-meso-2,6-diaminopimeloyl-D-alanyl-D-alanine + UDP + H(+)</text>
        <dbReference type="Rhea" id="RHEA:31227"/>
        <dbReference type="ChEBI" id="CHEBI:15378"/>
        <dbReference type="ChEBI" id="CHEBI:57705"/>
        <dbReference type="ChEBI" id="CHEBI:58223"/>
        <dbReference type="ChEBI" id="CHEBI:61387"/>
        <dbReference type="ChEBI" id="CHEBI:61388"/>
        <dbReference type="EC" id="2.4.1.227"/>
    </reaction>
</comment>
<dbReference type="GO" id="GO:0005975">
    <property type="term" value="P:carbohydrate metabolic process"/>
    <property type="evidence" value="ECO:0007669"/>
    <property type="project" value="InterPro"/>
</dbReference>
<evidence type="ECO:0000256" key="6">
    <source>
        <dbReference type="ARBA" id="ARBA00022984"/>
    </source>
</evidence>
<comment type="caution">
    <text evidence="13">The sequence shown here is derived from an EMBL/GenBank/DDBJ whole genome shotgun (WGS) entry which is preliminary data.</text>
</comment>
<dbReference type="UniPathway" id="UPA00219"/>
<dbReference type="GO" id="GO:0005886">
    <property type="term" value="C:plasma membrane"/>
    <property type="evidence" value="ECO:0007669"/>
    <property type="project" value="UniProtKB-SubCell"/>
</dbReference>
<dbReference type="HAMAP" id="MF_00033">
    <property type="entry name" value="MurG"/>
    <property type="match status" value="1"/>
</dbReference>
<dbReference type="GO" id="GO:0071555">
    <property type="term" value="P:cell wall organization"/>
    <property type="evidence" value="ECO:0007669"/>
    <property type="project" value="UniProtKB-KW"/>
</dbReference>
<keyword evidence="5 10" id="KW-0133">Cell shape</keyword>
<evidence type="ECO:0000259" key="12">
    <source>
        <dbReference type="Pfam" id="PF04101"/>
    </source>
</evidence>
<dbReference type="NCBIfam" id="TIGR01133">
    <property type="entry name" value="murG"/>
    <property type="match status" value="1"/>
</dbReference>
<keyword evidence="2 10" id="KW-0132">Cell division</keyword>
<comment type="similarity">
    <text evidence="10">Belongs to the glycosyltransferase 28 family. MurG subfamily.</text>
</comment>
<reference evidence="13 14" key="1">
    <citation type="submission" date="2019-04" db="EMBL/GenBank/DDBJ databases">
        <title>Bacillus caeni sp. nov., a bacterium isolated from mangrove sediment.</title>
        <authorList>
            <person name="Huang H."/>
            <person name="Mo K."/>
            <person name="Hu Y."/>
        </authorList>
    </citation>
    <scope>NUCLEOTIDE SEQUENCE [LARGE SCALE GENOMIC DNA]</scope>
    <source>
        <strain evidence="13 14">HB172195</strain>
    </source>
</reference>
<feature type="domain" description="Glycosyltransferase family 28 N-terminal" evidence="11">
    <location>
        <begin position="4"/>
        <end position="141"/>
    </location>
</feature>
<feature type="binding site" evidence="10">
    <location>
        <position position="289"/>
    </location>
    <ligand>
        <name>UDP-N-acetyl-alpha-D-glucosamine</name>
        <dbReference type="ChEBI" id="CHEBI:57705"/>
    </ligand>
</feature>
<evidence type="ECO:0000256" key="8">
    <source>
        <dbReference type="ARBA" id="ARBA00023306"/>
    </source>
</evidence>
<dbReference type="CDD" id="cd03785">
    <property type="entry name" value="GT28_MurG"/>
    <property type="match status" value="1"/>
</dbReference>
<dbReference type="InterPro" id="IPR006009">
    <property type="entry name" value="GlcNAc_MurG"/>
</dbReference>
<evidence type="ECO:0000256" key="2">
    <source>
        <dbReference type="ARBA" id="ARBA00022618"/>
    </source>
</evidence>
<sequence length="355" mass="39952">MNRIVFTGGGSAGHVTPNLAIIPELTKKNWDVYYIGSKNGIEKKIIEEAGIPYYGISSGKLRRYFDIKNLQDPFRVVKGIGDAYFLIRRLKPDAIFSKGGFVSVPVVIAGWLNRVPVFIHESDYTPGLANKIATKFASKIFVTFEESRKHLPEDKTVYTGSPIRKEILTGKREKGLKFAGFSNDKPVITVMGGSLGARRINSVVRENLDDLLTQFQIIHICGKGNMSSEHKNIKGYKQFEYISSELPDVMAATDLVISRAGSNSIFEFLTLKKPMLLIPLPRSSSRGDQILNAESFEKKDFASVLFEENLTKNSLYQKVNDLYQNRDHYLKAMKEYSSNETLEMIVSAIEETKSR</sequence>
<feature type="binding site" evidence="10">
    <location>
        <position position="194"/>
    </location>
    <ligand>
        <name>UDP-N-acetyl-alpha-D-glucosamine</name>
        <dbReference type="ChEBI" id="CHEBI:57705"/>
    </ligand>
</feature>
<dbReference type="GO" id="GO:0009252">
    <property type="term" value="P:peptidoglycan biosynthetic process"/>
    <property type="evidence" value="ECO:0007669"/>
    <property type="project" value="UniProtKB-UniRule"/>
</dbReference>
<dbReference type="NCBIfam" id="NF009102">
    <property type="entry name" value="PRK12446.1"/>
    <property type="match status" value="1"/>
</dbReference>
<evidence type="ECO:0000256" key="7">
    <source>
        <dbReference type="ARBA" id="ARBA00023136"/>
    </source>
</evidence>
<comment type="caution">
    <text evidence="10">Lacks conserved residue(s) required for the propagation of feature annotation.</text>
</comment>
<evidence type="ECO:0000259" key="11">
    <source>
        <dbReference type="Pfam" id="PF03033"/>
    </source>
</evidence>
<dbReference type="InterPro" id="IPR004276">
    <property type="entry name" value="GlycoTrans_28_N"/>
</dbReference>
<evidence type="ECO:0000313" key="14">
    <source>
        <dbReference type="Proteomes" id="UP000308230"/>
    </source>
</evidence>
<gene>
    <name evidence="10" type="primary">murG</name>
    <name evidence="13" type="ORF">FCL54_15480</name>
</gene>
<evidence type="ECO:0000256" key="1">
    <source>
        <dbReference type="ARBA" id="ARBA00022475"/>
    </source>
</evidence>
<dbReference type="Pfam" id="PF04101">
    <property type="entry name" value="Glyco_tran_28_C"/>
    <property type="match status" value="1"/>
</dbReference>
<keyword evidence="4 10" id="KW-0808">Transferase</keyword>
<accession>A0A5R9EYF3</accession>
<dbReference type="PANTHER" id="PTHR21015">
    <property type="entry name" value="UDP-N-ACETYLGLUCOSAMINE--N-ACETYLMURAMYL-(PENTAPEPTIDE) PYROPHOSPHORYL-UNDECAPRENOL N-ACETYLGLUCOSAMINE TRANSFERASE 1"/>
    <property type="match status" value="1"/>
</dbReference>
<keyword evidence="14" id="KW-1185">Reference proteome</keyword>
<keyword evidence="6 10" id="KW-0573">Peptidoglycan synthesis</keyword>
<evidence type="ECO:0000256" key="9">
    <source>
        <dbReference type="ARBA" id="ARBA00023316"/>
    </source>
</evidence>
<dbReference type="EC" id="2.4.1.227" evidence="10"/>
<evidence type="ECO:0000256" key="4">
    <source>
        <dbReference type="ARBA" id="ARBA00022679"/>
    </source>
</evidence>
<evidence type="ECO:0000256" key="3">
    <source>
        <dbReference type="ARBA" id="ARBA00022676"/>
    </source>
</evidence>
<dbReference type="RefSeq" id="WP_138127650.1">
    <property type="nucleotide sequence ID" value="NZ_SWLG01000011.1"/>
</dbReference>
<keyword evidence="8 10" id="KW-0131">Cell cycle</keyword>
<keyword evidence="9 10" id="KW-0961">Cell wall biogenesis/degradation</keyword>
<comment type="pathway">
    <text evidence="10">Cell wall biogenesis; peptidoglycan biosynthesis.</text>
</comment>
<organism evidence="13 14">
    <name type="scientific">Exobacillus caeni</name>
    <dbReference type="NCBI Taxonomy" id="2574798"/>
    <lineage>
        <taxon>Bacteria</taxon>
        <taxon>Bacillati</taxon>
        <taxon>Bacillota</taxon>
        <taxon>Bacilli</taxon>
        <taxon>Bacillales</taxon>
        <taxon>Guptibacillaceae</taxon>
        <taxon>Exobacillus</taxon>
    </lineage>
</organism>
<keyword evidence="1 10" id="KW-1003">Cell membrane</keyword>
<dbReference type="GO" id="GO:0051991">
    <property type="term" value="F:UDP-N-acetyl-D-glucosamine:N-acetylmuramoyl-L-alanyl-D-glutamyl-meso-2,6-diaminopimelyl-D-alanyl-D-alanine-diphosphoundecaprenol 4-beta-N-acetylglucosaminlytransferase activity"/>
    <property type="evidence" value="ECO:0007669"/>
    <property type="project" value="RHEA"/>
</dbReference>
<keyword evidence="3 10" id="KW-0328">Glycosyltransferase</keyword>
<dbReference type="AlphaFoldDB" id="A0A5R9EYF3"/>
<dbReference type="Gene3D" id="3.40.50.2000">
    <property type="entry name" value="Glycogen Phosphorylase B"/>
    <property type="match status" value="2"/>
</dbReference>
<dbReference type="GO" id="GO:0050511">
    <property type="term" value="F:undecaprenyldiphospho-muramoylpentapeptide beta-N-acetylglucosaminyltransferase activity"/>
    <property type="evidence" value="ECO:0007669"/>
    <property type="project" value="UniProtKB-UniRule"/>
</dbReference>
<comment type="function">
    <text evidence="10">Cell wall formation. Catalyzes the transfer of a GlcNAc subunit on undecaprenyl-pyrophosphoryl-MurNAc-pentapeptide (lipid intermediate I) to form undecaprenyl-pyrophosphoryl-MurNAc-(pentapeptide)GlcNAc (lipid intermediate II).</text>
</comment>
<dbReference type="InterPro" id="IPR007235">
    <property type="entry name" value="Glyco_trans_28_C"/>
</dbReference>
<evidence type="ECO:0000256" key="10">
    <source>
        <dbReference type="HAMAP-Rule" id="MF_00033"/>
    </source>
</evidence>
<dbReference type="OrthoDB" id="9808936at2"/>
<protein>
    <recommendedName>
        <fullName evidence="10">UDP-N-acetylglucosamine--N-acetylmuramyl-(pentapeptide) pyrophosphoryl-undecaprenol N-acetylglucosamine transferase</fullName>
        <ecNumber evidence="10">2.4.1.227</ecNumber>
    </recommendedName>
    <alternativeName>
        <fullName evidence="10">Undecaprenyl-PP-MurNAc-pentapeptide-UDPGlcNAc GlcNAc transferase</fullName>
    </alternativeName>
</protein>
<feature type="binding site" evidence="10">
    <location>
        <begin position="11"/>
        <end position="13"/>
    </location>
    <ligand>
        <name>UDP-N-acetyl-alpha-D-glucosamine</name>
        <dbReference type="ChEBI" id="CHEBI:57705"/>
    </ligand>
</feature>
<dbReference type="EMBL" id="SWLG01000011">
    <property type="protein sequence ID" value="TLS36332.1"/>
    <property type="molecule type" value="Genomic_DNA"/>
</dbReference>
<dbReference type="GO" id="GO:0008360">
    <property type="term" value="P:regulation of cell shape"/>
    <property type="evidence" value="ECO:0007669"/>
    <property type="project" value="UniProtKB-KW"/>
</dbReference>
<dbReference type="PANTHER" id="PTHR21015:SF27">
    <property type="entry name" value="UDP-N-ACETYLGLUCOSAMINE--N-ACETYLMURAMYL-(PENTAPEPTIDE) PYROPHOSPHORYL-UNDECAPRENOL N-ACETYLGLUCOSAMINE TRANSFERASE"/>
    <property type="match status" value="1"/>
</dbReference>